<dbReference type="GO" id="GO:0000727">
    <property type="term" value="P:double-strand break repair via break-induced replication"/>
    <property type="evidence" value="ECO:0007669"/>
    <property type="project" value="TreeGrafter"/>
</dbReference>
<comment type="caution">
    <text evidence="10">The sequence shown here is derived from an EMBL/GenBank/DDBJ whole genome shotgun (WGS) entry which is preliminary data.</text>
</comment>
<dbReference type="Pfam" id="PF11719">
    <property type="entry name" value="Drc1-Sld2"/>
    <property type="match status" value="1"/>
</dbReference>
<dbReference type="Proteomes" id="UP000326924">
    <property type="component" value="Unassembled WGS sequence"/>
</dbReference>
<evidence type="ECO:0000256" key="2">
    <source>
        <dbReference type="ARBA" id="ARBA00007276"/>
    </source>
</evidence>
<feature type="region of interest" description="Disordered" evidence="9">
    <location>
        <begin position="64"/>
        <end position="150"/>
    </location>
</feature>
<dbReference type="InterPro" id="IPR040203">
    <property type="entry name" value="Sld2"/>
</dbReference>
<name>A0A5J5F177_9PEZI</name>
<dbReference type="OrthoDB" id="8775810at2759"/>
<feature type="compositionally biased region" description="Basic residues" evidence="9">
    <location>
        <begin position="339"/>
        <end position="354"/>
    </location>
</feature>
<keyword evidence="4 8" id="KW-0235">DNA replication</keyword>
<reference evidence="10 11" key="1">
    <citation type="submission" date="2019-09" db="EMBL/GenBank/DDBJ databases">
        <title>Draft genome of the ectomycorrhizal ascomycete Sphaerosporella brunnea.</title>
        <authorList>
            <consortium name="DOE Joint Genome Institute"/>
            <person name="Benucci G.M."/>
            <person name="Marozzi G."/>
            <person name="Antonielli L."/>
            <person name="Sanchez S."/>
            <person name="Marco P."/>
            <person name="Wang X."/>
            <person name="Falini L.B."/>
            <person name="Barry K."/>
            <person name="Haridas S."/>
            <person name="Lipzen A."/>
            <person name="Labutti K."/>
            <person name="Grigoriev I.V."/>
            <person name="Murat C."/>
            <person name="Martin F."/>
            <person name="Albertini E."/>
            <person name="Donnini D."/>
            <person name="Bonito G."/>
        </authorList>
    </citation>
    <scope>NUCLEOTIDE SEQUENCE [LARGE SCALE GENOMIC DNA]</scope>
    <source>
        <strain evidence="10 11">Sb_GMNB300</strain>
    </source>
</reference>
<dbReference type="InParanoid" id="A0A5J5F177"/>
<feature type="compositionally biased region" description="Basic residues" evidence="9">
    <location>
        <begin position="415"/>
        <end position="425"/>
    </location>
</feature>
<evidence type="ECO:0000256" key="5">
    <source>
        <dbReference type="ARBA" id="ARBA00023242"/>
    </source>
</evidence>
<evidence type="ECO:0000256" key="4">
    <source>
        <dbReference type="ARBA" id="ARBA00022705"/>
    </source>
</evidence>
<dbReference type="EMBL" id="VXIS01000054">
    <property type="protein sequence ID" value="KAA8909782.1"/>
    <property type="molecule type" value="Genomic_DNA"/>
</dbReference>
<evidence type="ECO:0000256" key="1">
    <source>
        <dbReference type="ARBA" id="ARBA00004123"/>
    </source>
</evidence>
<evidence type="ECO:0000256" key="9">
    <source>
        <dbReference type="SAM" id="MobiDB-lite"/>
    </source>
</evidence>
<evidence type="ECO:0000256" key="3">
    <source>
        <dbReference type="ARBA" id="ARBA00018363"/>
    </source>
</evidence>
<sequence>MPSTSEALLSSTSQQERIAQLRTELKDWEHAFASVHDGRKPTREETKKDKVIAAKYKEYARLRSATISSSTPGNAKVVDSSNGSHQSSFNKSRASPRPTTIATLDIHQTPTKRTAGPPGDNEVYDSPLSTRRQRFLNRPDQVGPTPQKAGRVLGIFDSFIDVESTPPRSTVQKRPIQPETPSKINNDRISASPVTKKSDDVSPFLTPRKRKHGETNASSGPGVGRGDMFATPSALRQWKPPTVSGETESPRVRRPPPMPKRGLSSMLKELREMEDHFFDDDEEAMREMEDEGVAAAPVRNSRKGTSLFDDPELPPPPADAFVDQQVVEEKDENGEHTGKVWKKKGLKRQHRRVIMRPVTAKPKSAPKDSDEQSIPSDIEGELDNKSDEAAVDEDAASDSADSGNDESGDPESKRAKGKAPVKKGGARNDGEKGNTVTKKAVRKISANATSHMNFRKLNIKNKNSKGKGNGGRFGRRR</sequence>
<evidence type="ECO:0000313" key="11">
    <source>
        <dbReference type="Proteomes" id="UP000326924"/>
    </source>
</evidence>
<feature type="region of interest" description="Disordered" evidence="9">
    <location>
        <begin position="285"/>
        <end position="477"/>
    </location>
</feature>
<comment type="subcellular location">
    <subcellularLocation>
        <location evidence="1 8">Nucleus</location>
    </subcellularLocation>
</comment>
<accession>A0A5J5F177</accession>
<dbReference type="GO" id="GO:0031261">
    <property type="term" value="C:DNA replication preinitiation complex"/>
    <property type="evidence" value="ECO:0007669"/>
    <property type="project" value="TreeGrafter"/>
</dbReference>
<keyword evidence="5 8" id="KW-0539">Nucleus</keyword>
<keyword evidence="6 8" id="KW-0131">Cell cycle</keyword>
<evidence type="ECO:0000256" key="7">
    <source>
        <dbReference type="ARBA" id="ARBA00025253"/>
    </source>
</evidence>
<evidence type="ECO:0000256" key="8">
    <source>
        <dbReference type="RuleBase" id="RU367067"/>
    </source>
</evidence>
<dbReference type="GO" id="GO:0006270">
    <property type="term" value="P:DNA replication initiation"/>
    <property type="evidence" value="ECO:0007669"/>
    <property type="project" value="UniProtKB-UniRule"/>
</dbReference>
<feature type="compositionally biased region" description="Polar residues" evidence="9">
    <location>
        <begin position="179"/>
        <end position="195"/>
    </location>
</feature>
<comment type="function">
    <text evidence="7 8">Has a role in the initiation of DNA replication. Required at S-phase checkpoint.</text>
</comment>
<evidence type="ECO:0000256" key="6">
    <source>
        <dbReference type="ARBA" id="ARBA00023306"/>
    </source>
</evidence>
<dbReference type="Gene3D" id="1.10.10.1460">
    <property type="match status" value="1"/>
</dbReference>
<gene>
    <name evidence="10" type="ORF">FN846DRAFT_941460</name>
</gene>
<organism evidence="10 11">
    <name type="scientific">Sphaerosporella brunnea</name>
    <dbReference type="NCBI Taxonomy" id="1250544"/>
    <lineage>
        <taxon>Eukaryota</taxon>
        <taxon>Fungi</taxon>
        <taxon>Dikarya</taxon>
        <taxon>Ascomycota</taxon>
        <taxon>Pezizomycotina</taxon>
        <taxon>Pezizomycetes</taxon>
        <taxon>Pezizales</taxon>
        <taxon>Pyronemataceae</taxon>
        <taxon>Sphaerosporella</taxon>
    </lineage>
</organism>
<feature type="compositionally biased region" description="Basic residues" evidence="9">
    <location>
        <begin position="453"/>
        <end position="465"/>
    </location>
</feature>
<feature type="compositionally biased region" description="Gly residues" evidence="9">
    <location>
        <begin position="467"/>
        <end position="477"/>
    </location>
</feature>
<feature type="compositionally biased region" description="Polar residues" evidence="9">
    <location>
        <begin position="65"/>
        <end position="112"/>
    </location>
</feature>
<feature type="region of interest" description="Disordered" evidence="9">
    <location>
        <begin position="162"/>
        <end position="263"/>
    </location>
</feature>
<dbReference type="CDD" id="cd22289">
    <property type="entry name" value="RecQL4_SLD2_NTD"/>
    <property type="match status" value="1"/>
</dbReference>
<keyword evidence="11" id="KW-1185">Reference proteome</keyword>
<dbReference type="AlphaFoldDB" id="A0A5J5F177"/>
<dbReference type="PANTHER" id="PTHR28124:SF1">
    <property type="entry name" value="DNA REPLICATION REGULATOR SLD2"/>
    <property type="match status" value="1"/>
</dbReference>
<dbReference type="InterPro" id="IPR021110">
    <property type="entry name" value="DNA_rep_checkpnt_protein"/>
</dbReference>
<dbReference type="GO" id="GO:0003697">
    <property type="term" value="F:single-stranded DNA binding"/>
    <property type="evidence" value="ECO:0007669"/>
    <property type="project" value="TreeGrafter"/>
</dbReference>
<protein>
    <recommendedName>
        <fullName evidence="3 8">DNA replication regulator SLD2</fullName>
    </recommendedName>
</protein>
<dbReference type="GO" id="GO:1902977">
    <property type="term" value="P:mitotic DNA replication preinitiation complex assembly"/>
    <property type="evidence" value="ECO:0007669"/>
    <property type="project" value="TreeGrafter"/>
</dbReference>
<dbReference type="PANTHER" id="PTHR28124">
    <property type="entry name" value="DNA REPLICATION REGULATOR SLD2"/>
    <property type="match status" value="1"/>
</dbReference>
<evidence type="ECO:0000313" key="10">
    <source>
        <dbReference type="EMBL" id="KAA8909782.1"/>
    </source>
</evidence>
<dbReference type="GO" id="GO:0003688">
    <property type="term" value="F:DNA replication origin binding"/>
    <property type="evidence" value="ECO:0007669"/>
    <property type="project" value="TreeGrafter"/>
</dbReference>
<comment type="similarity">
    <text evidence="2 8">Belongs to the SLD2 family.</text>
</comment>
<proteinExistence type="inferred from homology"/>